<organism evidence="8">
    <name type="scientific">Leptolyngbya sp. NK1-12</name>
    <dbReference type="NCBI Taxonomy" id="2547451"/>
    <lineage>
        <taxon>Bacteria</taxon>
        <taxon>Bacillati</taxon>
        <taxon>Cyanobacteriota</taxon>
        <taxon>Cyanophyceae</taxon>
        <taxon>Leptolyngbyales</taxon>
        <taxon>Leptolyngbyaceae</taxon>
        <taxon>Leptolyngbya group</taxon>
        <taxon>Leptolyngbya</taxon>
    </lineage>
</organism>
<accession>A0AA97AKC1</accession>
<dbReference type="RefSeq" id="WP_316436078.1">
    <property type="nucleotide sequence ID" value="NZ_CP053587.1"/>
</dbReference>
<dbReference type="InterPro" id="IPR000297">
    <property type="entry name" value="PPIase_PpiC"/>
</dbReference>
<keyword evidence="5 6" id="KW-0413">Isomerase</keyword>
<proteinExistence type="predicted"/>
<gene>
    <name evidence="8" type="ORF">HJG54_32950</name>
</gene>
<evidence type="ECO:0000259" key="7">
    <source>
        <dbReference type="PROSITE" id="PS50198"/>
    </source>
</evidence>
<dbReference type="GO" id="GO:0003755">
    <property type="term" value="F:peptidyl-prolyl cis-trans isomerase activity"/>
    <property type="evidence" value="ECO:0007669"/>
    <property type="project" value="UniProtKB-KW"/>
</dbReference>
<dbReference type="AlphaFoldDB" id="A0AA97AKC1"/>
<dbReference type="EMBL" id="CP053587">
    <property type="protein sequence ID" value="WNZ27659.1"/>
    <property type="molecule type" value="Genomic_DNA"/>
</dbReference>
<dbReference type="PANTHER" id="PTHR47245">
    <property type="entry name" value="PEPTIDYLPROLYL ISOMERASE"/>
    <property type="match status" value="1"/>
</dbReference>
<dbReference type="PANTHER" id="PTHR47245:SF1">
    <property type="entry name" value="FOLDASE PROTEIN PRSA"/>
    <property type="match status" value="1"/>
</dbReference>
<dbReference type="InterPro" id="IPR050245">
    <property type="entry name" value="PrsA_foldase"/>
</dbReference>
<evidence type="ECO:0000313" key="8">
    <source>
        <dbReference type="EMBL" id="WNZ27659.1"/>
    </source>
</evidence>
<feature type="domain" description="PpiC" evidence="7">
    <location>
        <begin position="90"/>
        <end position="180"/>
    </location>
</feature>
<dbReference type="EC" id="5.2.1.8" evidence="2"/>
<sequence>MSSPPLLSQVFYQLILDQAIATVECSEAERRQFRQAYEWTQQDQARLQQEGMTPEQFEAWAERELKIRKFQQQRWGRVLNSYFFQRKYQLDQVVCSLIYLHDRNMAQELYFRIVEGEQSFAEVAHLYSQGTAAAVGGRTGPIELGKLHPQLARMFYGARPGQVWAPQRIGEWIVIAQLEAVLPMQFNESIQQMLLNELLEQWLQEQIKQRFL</sequence>
<dbReference type="PROSITE" id="PS50198">
    <property type="entry name" value="PPIC_PPIASE_2"/>
    <property type="match status" value="1"/>
</dbReference>
<keyword evidence="4 6" id="KW-0697">Rotamase</keyword>
<dbReference type="Gene3D" id="3.10.50.40">
    <property type="match status" value="1"/>
</dbReference>
<comment type="catalytic activity">
    <reaction evidence="1">
        <text>[protein]-peptidylproline (omega=180) = [protein]-peptidylproline (omega=0)</text>
        <dbReference type="Rhea" id="RHEA:16237"/>
        <dbReference type="Rhea" id="RHEA-COMP:10747"/>
        <dbReference type="Rhea" id="RHEA-COMP:10748"/>
        <dbReference type="ChEBI" id="CHEBI:83833"/>
        <dbReference type="ChEBI" id="CHEBI:83834"/>
        <dbReference type="EC" id="5.2.1.8"/>
    </reaction>
</comment>
<keyword evidence="3" id="KW-0732">Signal</keyword>
<protein>
    <recommendedName>
        <fullName evidence="2">peptidylprolyl isomerase</fullName>
        <ecNumber evidence="2">5.2.1.8</ecNumber>
    </recommendedName>
</protein>
<reference evidence="8" key="1">
    <citation type="submission" date="2020-05" db="EMBL/GenBank/DDBJ databases">
        <authorList>
            <person name="Zhu T."/>
            <person name="Keshari N."/>
            <person name="Lu X."/>
        </authorList>
    </citation>
    <scope>NUCLEOTIDE SEQUENCE</scope>
    <source>
        <strain evidence="8">NK1-12</strain>
    </source>
</reference>
<dbReference type="SUPFAM" id="SSF54534">
    <property type="entry name" value="FKBP-like"/>
    <property type="match status" value="1"/>
</dbReference>
<name>A0AA97AKC1_9CYAN</name>
<evidence type="ECO:0000256" key="2">
    <source>
        <dbReference type="ARBA" id="ARBA00013194"/>
    </source>
</evidence>
<evidence type="ECO:0000256" key="1">
    <source>
        <dbReference type="ARBA" id="ARBA00000971"/>
    </source>
</evidence>
<dbReference type="InterPro" id="IPR046357">
    <property type="entry name" value="PPIase_dom_sf"/>
</dbReference>
<dbReference type="SUPFAM" id="SSF109998">
    <property type="entry name" value="Triger factor/SurA peptide-binding domain-like"/>
    <property type="match status" value="1"/>
</dbReference>
<evidence type="ECO:0000256" key="5">
    <source>
        <dbReference type="ARBA" id="ARBA00023235"/>
    </source>
</evidence>
<evidence type="ECO:0000256" key="6">
    <source>
        <dbReference type="PROSITE-ProRule" id="PRU00278"/>
    </source>
</evidence>
<evidence type="ECO:0000256" key="4">
    <source>
        <dbReference type="ARBA" id="ARBA00023110"/>
    </source>
</evidence>
<evidence type="ECO:0000256" key="3">
    <source>
        <dbReference type="ARBA" id="ARBA00022729"/>
    </source>
</evidence>
<dbReference type="InterPro" id="IPR027304">
    <property type="entry name" value="Trigger_fact/SurA_dom_sf"/>
</dbReference>
<dbReference type="Pfam" id="PF00639">
    <property type="entry name" value="Rotamase"/>
    <property type="match status" value="1"/>
</dbReference>